<dbReference type="CDD" id="cd01846">
    <property type="entry name" value="fatty_acyltransferase_like"/>
    <property type="match status" value="1"/>
</dbReference>
<feature type="signal peptide" evidence="1">
    <location>
        <begin position="1"/>
        <end position="26"/>
    </location>
</feature>
<dbReference type="InterPro" id="IPR050592">
    <property type="entry name" value="GDSL_lipolytic_enzyme"/>
</dbReference>
<dbReference type="GO" id="GO:0016788">
    <property type="term" value="F:hydrolase activity, acting on ester bonds"/>
    <property type="evidence" value="ECO:0007669"/>
    <property type="project" value="InterPro"/>
</dbReference>
<evidence type="ECO:0000256" key="1">
    <source>
        <dbReference type="SAM" id="SignalP"/>
    </source>
</evidence>
<dbReference type="PANTHER" id="PTHR45642">
    <property type="entry name" value="GDSL ESTERASE/LIPASE EXL3"/>
    <property type="match status" value="1"/>
</dbReference>
<dbReference type="InterPro" id="IPR001087">
    <property type="entry name" value="GDSL"/>
</dbReference>
<dbReference type="Pfam" id="PF00657">
    <property type="entry name" value="Lipase_GDSL"/>
    <property type="match status" value="1"/>
</dbReference>
<dbReference type="InterPro" id="IPR036514">
    <property type="entry name" value="SGNH_hydro_sf"/>
</dbReference>
<evidence type="ECO:0000313" key="3">
    <source>
        <dbReference type="Proteomes" id="UP000001982"/>
    </source>
</evidence>
<proteinExistence type="predicted"/>
<dbReference type="RefSeq" id="WP_011495546.1">
    <property type="nucleotide sequence ID" value="NC_007954.1"/>
</dbReference>
<name>Q12Q92_SHEDO</name>
<dbReference type="STRING" id="318161.Sden_1096"/>
<dbReference type="eggNOG" id="COG3240">
    <property type="taxonomic scope" value="Bacteria"/>
</dbReference>
<keyword evidence="3" id="KW-1185">Reference proteome</keyword>
<evidence type="ECO:0000313" key="2">
    <source>
        <dbReference type="EMBL" id="ABE54384.1"/>
    </source>
</evidence>
<sequence length="418" mass="46625">MKKRLILTQYLLPALMCSLLPASAMAATKSAADTAQLSVSSVQAQQTYTYVRCWFRPQSSHDDPSTDWEWARNSNGSYFKLTGYWYSAVSFKNMFYTNESQNTIAQRCQQTLGANHPQADITYFAADNRWSYNHSIWSNTSSVTPTVDKMVSFGDSISDTGNIYNASQWLFPNDNAWFLGHFSNGLVWTEYLAKQQQLPLYNWAIGGAAGSTQYVLLSGVLDQVKSYIQYMNYANNYDPAKTLFTLEFGLNDFLNYGRSASAVTADFKQALETLEANGAQNILVLNLPDATIAPQFKYSAPGEAAIVKAKIDTFNAFASQQVATMQNRGINIQLFDTETLLADMVSNPASFGLRNTTDSCLDINRSSSSDYLHSHSLRNDCATYGSDTYVFWDVTHPTTKTHKVIADAVNASLMQHFK</sequence>
<dbReference type="HOGENOM" id="CLU_045229_0_0_6"/>
<dbReference type="KEGG" id="sdn:Sden_1096"/>
<dbReference type="PANTHER" id="PTHR45642:SF141">
    <property type="entry name" value="SECRETED EFFECTOR PROTEIN SSEJ"/>
    <property type="match status" value="1"/>
</dbReference>
<dbReference type="Proteomes" id="UP000001982">
    <property type="component" value="Chromosome"/>
</dbReference>
<feature type="chain" id="PRO_5004181756" evidence="1">
    <location>
        <begin position="27"/>
        <end position="418"/>
    </location>
</feature>
<dbReference type="OrthoDB" id="5292073at2"/>
<dbReference type="DNASU" id="4017379"/>
<gene>
    <name evidence="2" type="ordered locus">Sden_1096</name>
</gene>
<protein>
    <submittedName>
        <fullName evidence="2">Lipolytic enzyme, G-D-S-L</fullName>
    </submittedName>
</protein>
<dbReference type="SUPFAM" id="SSF52266">
    <property type="entry name" value="SGNH hydrolase"/>
    <property type="match status" value="1"/>
</dbReference>
<dbReference type="AlphaFoldDB" id="Q12Q92"/>
<dbReference type="EMBL" id="CP000302">
    <property type="protein sequence ID" value="ABE54384.1"/>
    <property type="molecule type" value="Genomic_DNA"/>
</dbReference>
<keyword evidence="1" id="KW-0732">Signal</keyword>
<dbReference type="Gene3D" id="3.40.50.1110">
    <property type="entry name" value="SGNH hydrolase"/>
    <property type="match status" value="1"/>
</dbReference>
<reference evidence="2 3" key="1">
    <citation type="submission" date="2006-03" db="EMBL/GenBank/DDBJ databases">
        <title>Complete sequence of Shewanella denitrificans OS217.</title>
        <authorList>
            <consortium name="US DOE Joint Genome Institute"/>
            <person name="Copeland A."/>
            <person name="Lucas S."/>
            <person name="Lapidus A."/>
            <person name="Barry K."/>
            <person name="Detter J.C."/>
            <person name="Glavina del Rio T."/>
            <person name="Hammon N."/>
            <person name="Israni S."/>
            <person name="Dalin E."/>
            <person name="Tice H."/>
            <person name="Pitluck S."/>
            <person name="Brettin T."/>
            <person name="Bruce D."/>
            <person name="Han C."/>
            <person name="Tapia R."/>
            <person name="Gilna P."/>
            <person name="Kiss H."/>
            <person name="Schmutz J."/>
            <person name="Larimer F."/>
            <person name="Land M."/>
            <person name="Hauser L."/>
            <person name="Kyrpides N."/>
            <person name="Lykidis A."/>
            <person name="Richardson P."/>
        </authorList>
    </citation>
    <scope>NUCLEOTIDE SEQUENCE [LARGE SCALE GENOMIC DNA]</scope>
    <source>
        <strain evidence="3">OS217 / ATCC BAA-1090 / DSM 15013</strain>
    </source>
</reference>
<organism evidence="2 3">
    <name type="scientific">Shewanella denitrificans (strain OS217 / ATCC BAA-1090 / DSM 15013)</name>
    <dbReference type="NCBI Taxonomy" id="318161"/>
    <lineage>
        <taxon>Bacteria</taxon>
        <taxon>Pseudomonadati</taxon>
        <taxon>Pseudomonadota</taxon>
        <taxon>Gammaproteobacteria</taxon>
        <taxon>Alteromonadales</taxon>
        <taxon>Shewanellaceae</taxon>
        <taxon>Shewanella</taxon>
    </lineage>
</organism>
<accession>Q12Q92</accession>